<proteinExistence type="predicted"/>
<keyword evidence="2" id="KW-1185">Reference proteome</keyword>
<dbReference type="Proteomes" id="UP000321058">
    <property type="component" value="Unassembled WGS sequence"/>
</dbReference>
<name>A0A512NT19_9HYPH</name>
<sequence length="59" mass="6495">MGIGGPLSARQFWDGFRASVAPQDYQAHKPSVSPNWVTRARALRLADWDADDIQPAGRS</sequence>
<dbReference type="AlphaFoldDB" id="A0A512NT19"/>
<protein>
    <submittedName>
        <fullName evidence="1">Uncharacterized protein</fullName>
    </submittedName>
</protein>
<comment type="caution">
    <text evidence="1">The sequence shown here is derived from an EMBL/GenBank/DDBJ whole genome shotgun (WGS) entry which is preliminary data.</text>
</comment>
<evidence type="ECO:0000313" key="2">
    <source>
        <dbReference type="Proteomes" id="UP000321058"/>
    </source>
</evidence>
<organism evidence="1 2">
    <name type="scientific">Reyranella soli</name>
    <dbReference type="NCBI Taxonomy" id="1230389"/>
    <lineage>
        <taxon>Bacteria</taxon>
        <taxon>Pseudomonadati</taxon>
        <taxon>Pseudomonadota</taxon>
        <taxon>Alphaproteobacteria</taxon>
        <taxon>Hyphomicrobiales</taxon>
        <taxon>Reyranellaceae</taxon>
        <taxon>Reyranella</taxon>
    </lineage>
</organism>
<gene>
    <name evidence="1" type="ORF">RSO01_92730</name>
</gene>
<reference evidence="1 2" key="1">
    <citation type="submission" date="2019-07" db="EMBL/GenBank/DDBJ databases">
        <title>Whole genome shotgun sequence of Reyranella soli NBRC 108950.</title>
        <authorList>
            <person name="Hosoyama A."/>
            <person name="Uohara A."/>
            <person name="Ohji S."/>
            <person name="Ichikawa N."/>
        </authorList>
    </citation>
    <scope>NUCLEOTIDE SEQUENCE [LARGE SCALE GENOMIC DNA]</scope>
    <source>
        <strain evidence="1 2">NBRC 108950</strain>
    </source>
</reference>
<accession>A0A512NT19</accession>
<dbReference type="EMBL" id="BKAJ01000309">
    <property type="protein sequence ID" value="GEP62107.1"/>
    <property type="molecule type" value="Genomic_DNA"/>
</dbReference>
<evidence type="ECO:0000313" key="1">
    <source>
        <dbReference type="EMBL" id="GEP62107.1"/>
    </source>
</evidence>